<name>A0ACA9Y9G8_9ASCO</name>
<keyword evidence="2" id="KW-1185">Reference proteome</keyword>
<protein>
    <submittedName>
        <fullName evidence="1">Sterol esterase 2</fullName>
    </submittedName>
</protein>
<evidence type="ECO:0000313" key="2">
    <source>
        <dbReference type="Proteomes" id="UP001152531"/>
    </source>
</evidence>
<reference evidence="1" key="1">
    <citation type="submission" date="2022-06" db="EMBL/GenBank/DDBJ databases">
        <authorList>
            <person name="Legras J.-L."/>
            <person name="Devillers H."/>
            <person name="Grondin C."/>
        </authorList>
    </citation>
    <scope>NUCLEOTIDE SEQUENCE</scope>
    <source>
        <strain evidence="1">CLIB 1444</strain>
    </source>
</reference>
<organism evidence="1 2">
    <name type="scientific">[Candida] jaroonii</name>
    <dbReference type="NCBI Taxonomy" id="467808"/>
    <lineage>
        <taxon>Eukaryota</taxon>
        <taxon>Fungi</taxon>
        <taxon>Dikarya</taxon>
        <taxon>Ascomycota</taxon>
        <taxon>Saccharomycotina</taxon>
        <taxon>Pichiomycetes</taxon>
        <taxon>Debaryomycetaceae</taxon>
        <taxon>Yamadazyma</taxon>
    </lineage>
</organism>
<evidence type="ECO:0000313" key="1">
    <source>
        <dbReference type="EMBL" id="CAH6721708.1"/>
    </source>
</evidence>
<gene>
    <name evidence="1" type="ORF">CLIB1444_07S00628</name>
</gene>
<proteinExistence type="predicted"/>
<comment type="caution">
    <text evidence="1">The sequence shown here is derived from an EMBL/GenBank/DDBJ whole genome shotgun (WGS) entry which is preliminary data.</text>
</comment>
<accession>A0ACA9Y9G8</accession>
<dbReference type="EMBL" id="CALSDN010000007">
    <property type="protein sequence ID" value="CAH6721708.1"/>
    <property type="molecule type" value="Genomic_DNA"/>
</dbReference>
<sequence length="464" mass="54648">MEEKTKKNYHSTFIRYWYIFTSGFLSFWFVAILFICGIFYHLRKLFRGEKDSSLPETEDSSECFPDIKNMKITDDLKYYAKQLSLDLEEFKVTTDDGYILILFRLKDPEVTDEKRDQLKPILLQHGLLSSAGAFLTPGTRSLPYYLVKNGYDVWLGNNRSGFKPLHSTIKGNLMHSEEYWDWDINNLALYDIPCLINNVLSRSKSKKLILLGHSQGCTQSFLMLKNPEMSHIHEKIEWFIGLAPAIFPGILFHKRKFIQFMGNRSPVMYNVFFGVCAFLNSLVKARNLIHSWKLYGVLSTLMFHYLFEWSGKKWNKNKKIWHMHFIFNVSFVSSKLFTWWTSQFRPDSFRNQLVSKKTFKLGHNSRIMDDAEFNVDDSQTFFPFKQQWFTDSVVPMIIFNGDVDNLVDPHRLKTHMENFEPSYKSGETLHIFQVDDYNHLDVIWADDLIKQIGEKLLPILKDIV</sequence>
<dbReference type="Proteomes" id="UP001152531">
    <property type="component" value="Unassembled WGS sequence"/>
</dbReference>